<dbReference type="EMBL" id="JBHSJG010000013">
    <property type="protein sequence ID" value="MFC4986955.1"/>
    <property type="molecule type" value="Genomic_DNA"/>
</dbReference>
<evidence type="ECO:0000259" key="2">
    <source>
        <dbReference type="Pfam" id="PF26481"/>
    </source>
</evidence>
<accession>A0ABD5QBN2</accession>
<dbReference type="RefSeq" id="WP_224830415.1">
    <property type="nucleotide sequence ID" value="NZ_JAIVEF010000062.1"/>
</dbReference>
<evidence type="ECO:0000313" key="3">
    <source>
        <dbReference type="EMBL" id="MFC4986955.1"/>
    </source>
</evidence>
<proteinExistence type="predicted"/>
<feature type="domain" description="DUF8154" evidence="2">
    <location>
        <begin position="3"/>
        <end position="168"/>
    </location>
</feature>
<dbReference type="InterPro" id="IPR058467">
    <property type="entry name" value="DUF8154"/>
</dbReference>
<organism evidence="3 4">
    <name type="scientific">Saliphagus infecundisoli</name>
    <dbReference type="NCBI Taxonomy" id="1849069"/>
    <lineage>
        <taxon>Archaea</taxon>
        <taxon>Methanobacteriati</taxon>
        <taxon>Methanobacteriota</taxon>
        <taxon>Stenosarchaea group</taxon>
        <taxon>Halobacteria</taxon>
        <taxon>Halobacteriales</taxon>
        <taxon>Natrialbaceae</taxon>
        <taxon>Saliphagus</taxon>
    </lineage>
</organism>
<protein>
    <recommendedName>
        <fullName evidence="2">DUF8154 domain-containing protein</fullName>
    </recommendedName>
</protein>
<comment type="caution">
    <text evidence="3">The sequence shown here is derived from an EMBL/GenBank/DDBJ whole genome shotgun (WGS) entry which is preliminary data.</text>
</comment>
<reference evidence="3 4" key="1">
    <citation type="journal article" date="2019" name="Int. J. Syst. Evol. Microbiol.">
        <title>The Global Catalogue of Microorganisms (GCM) 10K type strain sequencing project: providing services to taxonomists for standard genome sequencing and annotation.</title>
        <authorList>
            <consortium name="The Broad Institute Genomics Platform"/>
            <consortium name="The Broad Institute Genome Sequencing Center for Infectious Disease"/>
            <person name="Wu L."/>
            <person name="Ma J."/>
        </authorList>
    </citation>
    <scope>NUCLEOTIDE SEQUENCE [LARGE SCALE GENOMIC DNA]</scope>
    <source>
        <strain evidence="3 4">CGMCC 1.15824</strain>
    </source>
</reference>
<dbReference type="Proteomes" id="UP001595925">
    <property type="component" value="Unassembled WGS sequence"/>
</dbReference>
<name>A0ABD5QBN2_9EURY</name>
<dbReference type="Pfam" id="PF26481">
    <property type="entry name" value="DUF8154"/>
    <property type="match status" value="1"/>
</dbReference>
<evidence type="ECO:0000256" key="1">
    <source>
        <dbReference type="SAM" id="MobiDB-lite"/>
    </source>
</evidence>
<sequence>MSDPSDLLEEIAAAEDAFSHASGRPRFEPNLNSGPDADESEVQIQKACRLLSLAHEIDDLGEYYGSILEHSFIVIEHTLQGYLLAVTGTDPTELRDHDSPYEFAKGQVPLEDDTIESLKRLYDARRTTHYYGTTVTTADQAERMRTVATLVHEHIVTFDSELEQFCLC</sequence>
<gene>
    <name evidence="3" type="ORF">ACFPFO_04045</name>
</gene>
<feature type="region of interest" description="Disordered" evidence="1">
    <location>
        <begin position="16"/>
        <end position="39"/>
    </location>
</feature>
<keyword evidence="4" id="KW-1185">Reference proteome</keyword>
<evidence type="ECO:0000313" key="4">
    <source>
        <dbReference type="Proteomes" id="UP001595925"/>
    </source>
</evidence>
<dbReference type="AlphaFoldDB" id="A0ABD5QBN2"/>